<dbReference type="GO" id="GO:0005922">
    <property type="term" value="C:connexin complex"/>
    <property type="evidence" value="ECO:0007669"/>
    <property type="project" value="InterPro"/>
</dbReference>
<dbReference type="GO" id="GO:0007267">
    <property type="term" value="P:cell-cell signaling"/>
    <property type="evidence" value="ECO:0007669"/>
    <property type="project" value="TreeGrafter"/>
</dbReference>
<dbReference type="PROSITE" id="PS00408">
    <property type="entry name" value="CONNEXINS_2"/>
    <property type="match status" value="1"/>
</dbReference>
<dbReference type="InterPro" id="IPR019570">
    <property type="entry name" value="Connexin_CCC"/>
</dbReference>
<evidence type="ECO:0000256" key="5">
    <source>
        <dbReference type="ARBA" id="ARBA00022868"/>
    </source>
</evidence>
<dbReference type="Pfam" id="PF00029">
    <property type="entry name" value="Connexin"/>
    <property type="match status" value="1"/>
</dbReference>
<dbReference type="SMART" id="SM01089">
    <property type="entry name" value="Connexin_CCC"/>
    <property type="match status" value="1"/>
</dbReference>
<keyword evidence="3" id="KW-1003">Cell membrane</keyword>
<evidence type="ECO:0000256" key="1">
    <source>
        <dbReference type="ARBA" id="ARBA00004610"/>
    </source>
</evidence>
<evidence type="ECO:0000256" key="11">
    <source>
        <dbReference type="SAM" id="Phobius"/>
    </source>
</evidence>
<proteinExistence type="inferred from homology"/>
<comment type="similarity">
    <text evidence="9">Belongs to the connexin family.</text>
</comment>
<dbReference type="PROSITE" id="PS00407">
    <property type="entry name" value="CONNEXINS_1"/>
    <property type="match status" value="1"/>
</dbReference>
<evidence type="ECO:0000259" key="13">
    <source>
        <dbReference type="SMART" id="SM01089"/>
    </source>
</evidence>
<dbReference type="PANTHER" id="PTHR11984">
    <property type="entry name" value="CONNEXIN"/>
    <property type="match status" value="1"/>
</dbReference>
<dbReference type="Proteomes" id="UP000010556">
    <property type="component" value="Unassembled WGS sequence"/>
</dbReference>
<dbReference type="SMART" id="SM00037">
    <property type="entry name" value="CNX"/>
    <property type="match status" value="1"/>
</dbReference>
<comment type="function">
    <text evidence="9">One gap junction consists of a cluster of closely packed pairs of transmembrane channels, the connexons, through which materials of low MW diffuse from one cell to a neighboring cell.</text>
</comment>
<feature type="compositionally biased region" description="Polar residues" evidence="10">
    <location>
        <begin position="419"/>
        <end position="431"/>
    </location>
</feature>
<feature type="domain" description="Connexin cysteine-rich" evidence="13">
    <location>
        <begin position="241"/>
        <end position="307"/>
    </location>
</feature>
<dbReference type="EMBL" id="KB101272">
    <property type="protein sequence ID" value="ELK36728.1"/>
    <property type="molecule type" value="Genomic_DNA"/>
</dbReference>
<keyword evidence="5 9" id="KW-0303">Gap junction</keyword>
<dbReference type="PANTHER" id="PTHR11984:SF3">
    <property type="entry name" value="GAP JUNCTION DELTA-4 PROTEIN"/>
    <property type="match status" value="1"/>
</dbReference>
<dbReference type="AlphaFoldDB" id="L5MG71"/>
<evidence type="ECO:0000256" key="4">
    <source>
        <dbReference type="ARBA" id="ARBA00022692"/>
    </source>
</evidence>
<feature type="transmembrane region" description="Helical" evidence="11">
    <location>
        <begin position="88"/>
        <end position="121"/>
    </location>
</feature>
<keyword evidence="7 11" id="KW-1133">Transmembrane helix</keyword>
<protein>
    <recommendedName>
        <fullName evidence="9">Gap junction protein</fullName>
    </recommendedName>
</protein>
<evidence type="ECO:0000256" key="6">
    <source>
        <dbReference type="ARBA" id="ARBA00022949"/>
    </source>
</evidence>
<evidence type="ECO:0000313" key="14">
    <source>
        <dbReference type="EMBL" id="ELK36728.1"/>
    </source>
</evidence>
<evidence type="ECO:0000256" key="3">
    <source>
        <dbReference type="ARBA" id="ARBA00022475"/>
    </source>
</evidence>
<evidence type="ECO:0000256" key="2">
    <source>
        <dbReference type="ARBA" id="ARBA00004651"/>
    </source>
</evidence>
<evidence type="ECO:0000313" key="15">
    <source>
        <dbReference type="Proteomes" id="UP000010556"/>
    </source>
</evidence>
<feature type="compositionally biased region" description="Basic and acidic residues" evidence="10">
    <location>
        <begin position="394"/>
        <end position="410"/>
    </location>
</feature>
<evidence type="ECO:0000259" key="12">
    <source>
        <dbReference type="SMART" id="SM00037"/>
    </source>
</evidence>
<feature type="domain" description="Connexin N-terminal" evidence="12">
    <location>
        <begin position="125"/>
        <end position="158"/>
    </location>
</feature>
<keyword evidence="4 9" id="KW-0812">Transmembrane</keyword>
<dbReference type="Gene3D" id="1.20.1440.80">
    <property type="entry name" value="Gap junction channel protein cysteine-rich domain"/>
    <property type="match status" value="1"/>
</dbReference>
<gene>
    <name evidence="14" type="ORF">MDA_GLEAN10001468</name>
</gene>
<comment type="subunit">
    <text evidence="9">A connexon is composed of a hexamer of connexins.</text>
</comment>
<dbReference type="InterPro" id="IPR038359">
    <property type="entry name" value="Connexin_N_sf"/>
</dbReference>
<sequence length="448" mass="49511">MDQLEPRIEPTTQEFNRPGVRCVLTTRGQQKTWRESAMRHWQRATVEALLDHSGMVEQISHLLGDNKLLTSPAALSLQHSGSMDRLDLLGFLIITLNCNVTIVGKIWLIFMILLRMVVIIVAGSPVYQDEQERFVCNTLQPGCANVCYDVFSPVSHLRFWLVQSVSVLLPSVVFSVYVLHKGAELAARGPCGPDGGSESQDLADLSPRDRLCPLPCREGRSLVVPDFSYGYIVHLCLRTLAETALGALHYLLFGFSVPNRFSCAHSPCSGSVDCYVSRPTEKSMLMLFLWALSALSVLLSVADLLCSLGRRTLGEPGPAECPRERRPDPVVLDRLGEERVLLAHRDLWTRGHGAHSPSGQWAVSGRMELPEEDESEGLSFTSDKVSRACTEPGGRPRAEAPPDSRNEHPLKPHRLQAQHCPSSLWQPSTRQAGAGSAPLLGTRRSEWV</sequence>
<dbReference type="eggNOG" id="ENOG502QWIV">
    <property type="taxonomic scope" value="Eukaryota"/>
</dbReference>
<dbReference type="InterPro" id="IPR013092">
    <property type="entry name" value="Connexin_N"/>
</dbReference>
<evidence type="ECO:0000256" key="10">
    <source>
        <dbReference type="SAM" id="MobiDB-lite"/>
    </source>
</evidence>
<dbReference type="InterPro" id="IPR000500">
    <property type="entry name" value="Connexin"/>
</dbReference>
<name>L5MG71_MYODS</name>
<evidence type="ECO:0000256" key="8">
    <source>
        <dbReference type="ARBA" id="ARBA00023136"/>
    </source>
</evidence>
<dbReference type="GO" id="GO:0005243">
    <property type="term" value="F:gap junction channel activity"/>
    <property type="evidence" value="ECO:0007669"/>
    <property type="project" value="TreeGrafter"/>
</dbReference>
<comment type="subcellular location">
    <subcellularLocation>
        <location evidence="1">Cell junction</location>
        <location evidence="1">Gap junction</location>
    </subcellularLocation>
    <subcellularLocation>
        <location evidence="2 9">Cell membrane</location>
        <topology evidence="2 9">Multi-pass membrane protein</topology>
    </subcellularLocation>
</comment>
<accession>L5MG71</accession>
<dbReference type="InterPro" id="IPR017990">
    <property type="entry name" value="Connexin_CS"/>
</dbReference>
<organism evidence="14 15">
    <name type="scientific">Myotis davidii</name>
    <name type="common">David's myotis</name>
    <dbReference type="NCBI Taxonomy" id="225400"/>
    <lineage>
        <taxon>Eukaryota</taxon>
        <taxon>Metazoa</taxon>
        <taxon>Chordata</taxon>
        <taxon>Craniata</taxon>
        <taxon>Vertebrata</taxon>
        <taxon>Euteleostomi</taxon>
        <taxon>Mammalia</taxon>
        <taxon>Eutheria</taxon>
        <taxon>Laurasiatheria</taxon>
        <taxon>Chiroptera</taxon>
        <taxon>Yangochiroptera</taxon>
        <taxon>Vespertilionidae</taxon>
        <taxon>Myotis</taxon>
    </lineage>
</organism>
<reference evidence="15" key="1">
    <citation type="journal article" date="2013" name="Science">
        <title>Comparative analysis of bat genomes provides insight into the evolution of flight and immunity.</title>
        <authorList>
            <person name="Zhang G."/>
            <person name="Cowled C."/>
            <person name="Shi Z."/>
            <person name="Huang Z."/>
            <person name="Bishop-Lilly K.A."/>
            <person name="Fang X."/>
            <person name="Wynne J.W."/>
            <person name="Xiong Z."/>
            <person name="Baker M.L."/>
            <person name="Zhao W."/>
            <person name="Tachedjian M."/>
            <person name="Zhu Y."/>
            <person name="Zhou P."/>
            <person name="Jiang X."/>
            <person name="Ng J."/>
            <person name="Yang L."/>
            <person name="Wu L."/>
            <person name="Xiao J."/>
            <person name="Feng Y."/>
            <person name="Chen Y."/>
            <person name="Sun X."/>
            <person name="Zhang Y."/>
            <person name="Marsh G.A."/>
            <person name="Crameri G."/>
            <person name="Broder C.C."/>
            <person name="Frey K.G."/>
            <person name="Wang L.F."/>
            <person name="Wang J."/>
        </authorList>
    </citation>
    <scope>NUCLEOTIDE SEQUENCE [LARGE SCALE GENOMIC DNA]</scope>
</reference>
<keyword evidence="8 11" id="KW-0472">Membrane</keyword>
<feature type="region of interest" description="Disordered" evidence="10">
    <location>
        <begin position="368"/>
        <end position="448"/>
    </location>
</feature>
<evidence type="ECO:0000256" key="7">
    <source>
        <dbReference type="ARBA" id="ARBA00022989"/>
    </source>
</evidence>
<keyword evidence="15" id="KW-1185">Reference proteome</keyword>
<evidence type="ECO:0000256" key="9">
    <source>
        <dbReference type="RuleBase" id="RU000630"/>
    </source>
</evidence>
<dbReference type="PRINTS" id="PR00206">
    <property type="entry name" value="CONNEXIN"/>
</dbReference>
<keyword evidence="6" id="KW-0965">Cell junction</keyword>